<gene>
    <name evidence="2" type="ORF">ILYODFUR_000354</name>
</gene>
<feature type="region of interest" description="Disordered" evidence="1">
    <location>
        <begin position="1"/>
        <end position="22"/>
    </location>
</feature>
<name>A0ABV0TGQ1_9TELE</name>
<dbReference type="Proteomes" id="UP001482620">
    <property type="component" value="Unassembled WGS sequence"/>
</dbReference>
<organism evidence="2 3">
    <name type="scientific">Ilyodon furcidens</name>
    <name type="common">goldbreast splitfin</name>
    <dbReference type="NCBI Taxonomy" id="33524"/>
    <lineage>
        <taxon>Eukaryota</taxon>
        <taxon>Metazoa</taxon>
        <taxon>Chordata</taxon>
        <taxon>Craniata</taxon>
        <taxon>Vertebrata</taxon>
        <taxon>Euteleostomi</taxon>
        <taxon>Actinopterygii</taxon>
        <taxon>Neopterygii</taxon>
        <taxon>Teleostei</taxon>
        <taxon>Neoteleostei</taxon>
        <taxon>Acanthomorphata</taxon>
        <taxon>Ovalentaria</taxon>
        <taxon>Atherinomorphae</taxon>
        <taxon>Cyprinodontiformes</taxon>
        <taxon>Goodeidae</taxon>
        <taxon>Ilyodon</taxon>
    </lineage>
</organism>
<comment type="caution">
    <text evidence="2">The sequence shown here is derived from an EMBL/GenBank/DDBJ whole genome shotgun (WGS) entry which is preliminary data.</text>
</comment>
<keyword evidence="3" id="KW-1185">Reference proteome</keyword>
<evidence type="ECO:0000313" key="2">
    <source>
        <dbReference type="EMBL" id="MEQ2231432.1"/>
    </source>
</evidence>
<dbReference type="EMBL" id="JAHRIQ010034769">
    <property type="protein sequence ID" value="MEQ2231432.1"/>
    <property type="molecule type" value="Genomic_DNA"/>
</dbReference>
<sequence>MHPNLQDNGTRGPELQTSDLNNTGGLLRLGTQVLPMLRFITTESDAPGFISDPVRALHRAAPQAAEQQMLVQLLDPTGAQRLFSAHRWRSQEHGAEFCSVLLTATNGAGTFDCSCGKLRALLTTPSMSRDECYQSGSIRASSARELNSSCPSRNQSRAFGFRHGNKFK</sequence>
<accession>A0ABV0TGQ1</accession>
<reference evidence="2 3" key="1">
    <citation type="submission" date="2021-06" db="EMBL/GenBank/DDBJ databases">
        <authorList>
            <person name="Palmer J.M."/>
        </authorList>
    </citation>
    <scope>NUCLEOTIDE SEQUENCE [LARGE SCALE GENOMIC DNA]</scope>
    <source>
        <strain evidence="3">if_2019</strain>
        <tissue evidence="2">Muscle</tissue>
    </source>
</reference>
<evidence type="ECO:0000256" key="1">
    <source>
        <dbReference type="SAM" id="MobiDB-lite"/>
    </source>
</evidence>
<proteinExistence type="predicted"/>
<evidence type="ECO:0000313" key="3">
    <source>
        <dbReference type="Proteomes" id="UP001482620"/>
    </source>
</evidence>
<protein>
    <submittedName>
        <fullName evidence="2">Uncharacterized protein</fullName>
    </submittedName>
</protein>
<feature type="compositionally biased region" description="Polar residues" evidence="1">
    <location>
        <begin position="1"/>
        <end position="19"/>
    </location>
</feature>